<evidence type="ECO:0008006" key="3">
    <source>
        <dbReference type="Google" id="ProtNLM"/>
    </source>
</evidence>
<protein>
    <recommendedName>
        <fullName evidence="3">BTB domain-containing protein</fullName>
    </recommendedName>
</protein>
<dbReference type="EMBL" id="JAGTXO010000009">
    <property type="protein sequence ID" value="KAG8466048.1"/>
    <property type="molecule type" value="Genomic_DNA"/>
</dbReference>
<evidence type="ECO:0000313" key="1">
    <source>
        <dbReference type="EMBL" id="KAG8466048.1"/>
    </source>
</evidence>
<keyword evidence="2" id="KW-1185">Reference proteome</keyword>
<dbReference type="Proteomes" id="UP000751190">
    <property type="component" value="Unassembled WGS sequence"/>
</dbReference>
<dbReference type="AlphaFoldDB" id="A0A8J5XJV7"/>
<gene>
    <name evidence="1" type="ORF">KFE25_005618</name>
</gene>
<comment type="caution">
    <text evidence="1">The sequence shown here is derived from an EMBL/GenBank/DDBJ whole genome shotgun (WGS) entry which is preliminary data.</text>
</comment>
<organism evidence="1 2">
    <name type="scientific">Diacronema lutheri</name>
    <name type="common">Unicellular marine alga</name>
    <name type="synonym">Monochrysis lutheri</name>
    <dbReference type="NCBI Taxonomy" id="2081491"/>
    <lineage>
        <taxon>Eukaryota</taxon>
        <taxon>Haptista</taxon>
        <taxon>Haptophyta</taxon>
        <taxon>Pavlovophyceae</taxon>
        <taxon>Pavlovales</taxon>
        <taxon>Pavlovaceae</taxon>
        <taxon>Diacronema</taxon>
    </lineage>
</organism>
<accession>A0A8J5XJV7</accession>
<proteinExistence type="predicted"/>
<sequence>MPPPPSVRLRARTGNVATLLVPESALCHVSSVLAGILADGDRREPRVLTLDADDVQVRAFVRLVCAHAHSQRDGALLTVEDCVQFAVHAIPLLHKYDAVGVLNAVKAAMCALARLNPSSLLRCALEALFVAELEAPSAEWIDRHLVEFIVRCARGEFEARDWVVNERMPRAVEKRVLNFLLSNSYTPPPTVSSPPRRAYSAHARAVLRPTASALAPDPFAPPRFDAR</sequence>
<name>A0A8J5XJV7_DIALT</name>
<reference evidence="1" key="1">
    <citation type="submission" date="2021-05" db="EMBL/GenBank/DDBJ databases">
        <title>The genome of the haptophyte Pavlova lutheri (Diacronema luteri, Pavlovales) - a model for lipid biosynthesis in eukaryotic algae.</title>
        <authorList>
            <person name="Hulatt C.J."/>
            <person name="Posewitz M.C."/>
        </authorList>
    </citation>
    <scope>NUCLEOTIDE SEQUENCE</scope>
    <source>
        <strain evidence="1">NIVA-4/92</strain>
    </source>
</reference>
<evidence type="ECO:0000313" key="2">
    <source>
        <dbReference type="Proteomes" id="UP000751190"/>
    </source>
</evidence>